<evidence type="ECO:0000313" key="3">
    <source>
        <dbReference type="EMBL" id="KAJ4350321.1"/>
    </source>
</evidence>
<dbReference type="EMBL" id="JAPEUX010000006">
    <property type="protein sequence ID" value="KAJ4350321.1"/>
    <property type="molecule type" value="Genomic_DNA"/>
</dbReference>
<dbReference type="InterPro" id="IPR010730">
    <property type="entry name" value="HET"/>
</dbReference>
<organism evidence="3 4">
    <name type="scientific">Didymosphaeria variabile</name>
    <dbReference type="NCBI Taxonomy" id="1932322"/>
    <lineage>
        <taxon>Eukaryota</taxon>
        <taxon>Fungi</taxon>
        <taxon>Dikarya</taxon>
        <taxon>Ascomycota</taxon>
        <taxon>Pezizomycotina</taxon>
        <taxon>Dothideomycetes</taxon>
        <taxon>Pleosporomycetidae</taxon>
        <taxon>Pleosporales</taxon>
        <taxon>Massarineae</taxon>
        <taxon>Didymosphaeriaceae</taxon>
        <taxon>Didymosphaeria</taxon>
    </lineage>
</organism>
<dbReference type="Proteomes" id="UP001140513">
    <property type="component" value="Unassembled WGS sequence"/>
</dbReference>
<keyword evidence="4" id="KW-1185">Reference proteome</keyword>
<evidence type="ECO:0000256" key="1">
    <source>
        <dbReference type="SAM" id="SignalP"/>
    </source>
</evidence>
<dbReference type="RefSeq" id="XP_056069251.1">
    <property type="nucleotide sequence ID" value="XM_056217695.1"/>
</dbReference>
<proteinExistence type="predicted"/>
<dbReference type="AlphaFoldDB" id="A0A9W8XGP7"/>
<dbReference type="GeneID" id="80912472"/>
<feature type="signal peptide" evidence="1">
    <location>
        <begin position="1"/>
        <end position="22"/>
    </location>
</feature>
<reference evidence="3" key="1">
    <citation type="submission" date="2022-10" db="EMBL/GenBank/DDBJ databases">
        <title>Tapping the CABI collections for fungal endophytes: first genome assemblies for Collariella, Neodidymelliopsis, Ascochyta clinopodiicola, Didymella pomorum, Didymosphaeria variabile, Neocosmospora piperis and Neocucurbitaria cava.</title>
        <authorList>
            <person name="Hill R."/>
        </authorList>
    </citation>
    <scope>NUCLEOTIDE SEQUENCE</scope>
    <source>
        <strain evidence="3">IMI 356815</strain>
    </source>
</reference>
<keyword evidence="1" id="KW-0732">Signal</keyword>
<gene>
    <name evidence="3" type="ORF">N0V89_008942</name>
</gene>
<evidence type="ECO:0000259" key="2">
    <source>
        <dbReference type="Pfam" id="PF06985"/>
    </source>
</evidence>
<protein>
    <recommendedName>
        <fullName evidence="2">Heterokaryon incompatibility domain-containing protein</fullName>
    </recommendedName>
</protein>
<dbReference type="PANTHER" id="PTHR33112">
    <property type="entry name" value="DOMAIN PROTEIN, PUTATIVE-RELATED"/>
    <property type="match status" value="1"/>
</dbReference>
<evidence type="ECO:0000313" key="4">
    <source>
        <dbReference type="Proteomes" id="UP001140513"/>
    </source>
</evidence>
<feature type="domain" description="Heterokaryon incompatibility" evidence="2">
    <location>
        <begin position="147"/>
        <end position="254"/>
    </location>
</feature>
<dbReference type="PANTHER" id="PTHR33112:SF12">
    <property type="entry name" value="HETEROKARYON INCOMPATIBILITY DOMAIN-CONTAINING PROTEIN"/>
    <property type="match status" value="1"/>
</dbReference>
<comment type="caution">
    <text evidence="3">The sequence shown here is derived from an EMBL/GenBank/DDBJ whole genome shotgun (WGS) entry which is preliminary data.</text>
</comment>
<accession>A0A9W8XGP7</accession>
<name>A0A9W8XGP7_9PLEO</name>
<dbReference type="OrthoDB" id="5135333at2759"/>
<dbReference type="Pfam" id="PF06985">
    <property type="entry name" value="HET"/>
    <property type="match status" value="1"/>
</dbReference>
<feature type="chain" id="PRO_5040789807" description="Heterokaryon incompatibility domain-containing protein" evidence="1">
    <location>
        <begin position="23"/>
        <end position="684"/>
    </location>
</feature>
<sequence>MLHEVWTMRMCQFCLLVKELLASHYGKQYIDAKLAQGYDQELCLYRDPLDLSFHTYGIRDHAEKEMSFCIQIDCYTPDAFRGNLAAHFRREDRRRDDDKTRDWVMPSIFAVKHQIDYAGGNLEGIPIEQPGRLVDQKKIDWAFLRRYQWGSDQNLKLKKNNISQLEAPGFFDSPEGQPAQTIEDAIMTVRKLGYKYAWVDALCIVQDDVDNVTLNVDQMDQIYRGAHLTVIAAAGKDAYYGLPGVSTRPRAEGQLKATINGTLVSNSQVFFNCSKGCNFQEQYHFIPGLTATYTLTDPQASFDFENRDLWELYAIAVSEYTTRAMSNPLDKVRAFNGILKFLEGPFGAPFFFGLPTNLFEVALLWKPRGPCSRTALGFPSWSWAGWDAEVVYELTDSMSNVCECLISQATITIPKTNLELMSCTTLQPQIFLGWHRQFDDDSLAIHYTNTDPDFAHYQYPRPMRRVPETQFTQFASLRSPMLRVTAKTATFTLTEKHSHMRDVHTRLKTPCKEGCHELCYLAILDQEEHTAGTIIVGGDLLPQLVNRTHKFVAIARSTLSRMDDDPSWDAETERFKLWTEQNPESRSRKLEETIAVSAIPEPGSKFDWSRGDDEDDDEAFKRNFIPPNDDFFDNRYFSDKVYWPAVHVLLLSQEKDGVVERLGVGKIHVDAFEPIARLEEVLLG</sequence>